<accession>D5E946</accession>
<feature type="domain" description="DUF83" evidence="14">
    <location>
        <begin position="172"/>
        <end position="254"/>
    </location>
</feature>
<dbReference type="GO" id="GO:0004527">
    <property type="term" value="F:exonuclease activity"/>
    <property type="evidence" value="ECO:0007669"/>
    <property type="project" value="UniProtKB-KW"/>
</dbReference>
<gene>
    <name evidence="15" type="ordered locus">Mmah_0162</name>
</gene>
<keyword evidence="5 13" id="KW-0540">Nuclease</keyword>
<keyword evidence="10 13" id="KW-0411">Iron-sulfur</keyword>
<dbReference type="HOGENOM" id="CLU_101254_0_0_2"/>
<comment type="cofactor">
    <cofactor evidence="13">
        <name>iron-sulfur cluster</name>
        <dbReference type="ChEBI" id="CHEBI:30408"/>
    </cofactor>
</comment>
<dbReference type="InterPro" id="IPR051827">
    <property type="entry name" value="Cas4_exonuclease"/>
</dbReference>
<comment type="cofactor">
    <cofactor evidence="13">
        <name>Mg(2+)</name>
        <dbReference type="ChEBI" id="CHEBI:18420"/>
    </cofactor>
    <cofactor evidence="13">
        <name>Mn(2+)</name>
        <dbReference type="ChEBI" id="CHEBI:29035"/>
    </cofactor>
    <text evidence="13">Mg(2+) or Mn(2+) required for ssDNA cleavage activity.</text>
</comment>
<dbReference type="InterPro" id="IPR022765">
    <property type="entry name" value="Dna2/Cas4_DUF83"/>
</dbReference>
<dbReference type="PANTHER" id="PTHR36531:SF6">
    <property type="entry name" value="DNA REPLICATION ATP-DEPENDENT HELICASE_NUCLEASE DNA2"/>
    <property type="match status" value="1"/>
</dbReference>
<evidence type="ECO:0000256" key="2">
    <source>
        <dbReference type="ARBA" id="ARBA00009189"/>
    </source>
</evidence>
<sequence>MCAMFCETNSNVSEVVLYTKCPRKIYFTSRNEVISNEIEKPYIRHLLLKELALSCAEIAVSKQEILPLLQKRVEEIVQEIITIYSDELEHIDENQFKDALEDVYEVLPAIAGNLKNQFDEEMIELIKPVEIEPLMHSDKLNLSGAPSAIICSDKQKIPMLIKTGNAPMQGVWKNDRIPLAAYSILTEERYDQPVNSAVLFYASQGQARSVRIRPAERREVLNILKRIEKIKEGKMPQAKRGKLCGYCPYEQMCQSQGDSLASKFF</sequence>
<dbReference type="KEGG" id="mmh:Mmah_0162"/>
<dbReference type="GO" id="GO:0046872">
    <property type="term" value="F:metal ion binding"/>
    <property type="evidence" value="ECO:0007669"/>
    <property type="project" value="UniProtKB-KW"/>
</dbReference>
<evidence type="ECO:0000256" key="10">
    <source>
        <dbReference type="ARBA" id="ARBA00023014"/>
    </source>
</evidence>
<evidence type="ECO:0000256" key="7">
    <source>
        <dbReference type="ARBA" id="ARBA00022801"/>
    </source>
</evidence>
<evidence type="ECO:0000256" key="12">
    <source>
        <dbReference type="ARBA" id="ARBA00023211"/>
    </source>
</evidence>
<evidence type="ECO:0000256" key="3">
    <source>
        <dbReference type="ARBA" id="ARBA00012768"/>
    </source>
</evidence>
<keyword evidence="7 13" id="KW-0378">Hydrolase</keyword>
<dbReference type="EMBL" id="CP001994">
    <property type="protein sequence ID" value="ADE35697.1"/>
    <property type="molecule type" value="Genomic_DNA"/>
</dbReference>
<evidence type="ECO:0000256" key="5">
    <source>
        <dbReference type="ARBA" id="ARBA00022722"/>
    </source>
</evidence>
<proteinExistence type="inferred from homology"/>
<dbReference type="AlphaFoldDB" id="D5E946"/>
<comment type="cofactor">
    <cofactor evidence="1">
        <name>[4Fe-4S] cluster</name>
        <dbReference type="ChEBI" id="CHEBI:49883"/>
    </cofactor>
</comment>
<keyword evidence="9 13" id="KW-0408">Iron</keyword>
<dbReference type="Proteomes" id="UP000001059">
    <property type="component" value="Chromosome"/>
</dbReference>
<protein>
    <recommendedName>
        <fullName evidence="4 13">CRISPR-associated exonuclease Cas4</fullName>
        <ecNumber evidence="3 13">3.1.12.1</ecNumber>
    </recommendedName>
</protein>
<keyword evidence="6 13" id="KW-0479">Metal-binding</keyword>
<dbReference type="EC" id="3.1.12.1" evidence="3 13"/>
<dbReference type="STRING" id="547558.Mmah_0162"/>
<evidence type="ECO:0000256" key="13">
    <source>
        <dbReference type="RuleBase" id="RU365022"/>
    </source>
</evidence>
<keyword evidence="8 13" id="KW-0269">Exonuclease</keyword>
<dbReference type="GO" id="GO:0051607">
    <property type="term" value="P:defense response to virus"/>
    <property type="evidence" value="ECO:0007669"/>
    <property type="project" value="UniProtKB-KW"/>
</dbReference>
<keyword evidence="12 13" id="KW-0464">Manganese</keyword>
<evidence type="ECO:0000256" key="1">
    <source>
        <dbReference type="ARBA" id="ARBA00001966"/>
    </source>
</evidence>
<dbReference type="Gene3D" id="3.90.320.10">
    <property type="match status" value="1"/>
</dbReference>
<keyword evidence="11 13" id="KW-0051">Antiviral defense</keyword>
<keyword evidence="16" id="KW-1185">Reference proteome</keyword>
<evidence type="ECO:0000256" key="11">
    <source>
        <dbReference type="ARBA" id="ARBA00023118"/>
    </source>
</evidence>
<comment type="function">
    <text evidence="13">CRISPR (clustered regularly interspaced short palindromic repeat) is an adaptive immune system that provides protection against mobile genetic elements (viruses, transposable elements and conjugative plasmids). CRISPR clusters contain sequences complementary to antecedent mobile elements and target invading nucleic acids. CRISPR clusters are transcribed and processed into CRISPR RNA (crRNA).</text>
</comment>
<evidence type="ECO:0000259" key="14">
    <source>
        <dbReference type="Pfam" id="PF01930"/>
    </source>
</evidence>
<evidence type="ECO:0000313" key="16">
    <source>
        <dbReference type="Proteomes" id="UP000001059"/>
    </source>
</evidence>
<evidence type="ECO:0000256" key="6">
    <source>
        <dbReference type="ARBA" id="ARBA00022723"/>
    </source>
</evidence>
<dbReference type="Pfam" id="PF01930">
    <property type="entry name" value="Cas_Cas4"/>
    <property type="match status" value="1"/>
</dbReference>
<dbReference type="InterPro" id="IPR013343">
    <property type="entry name" value="CRISPR-assoc_prot_Cas4"/>
</dbReference>
<dbReference type="NCBIfam" id="TIGR00372">
    <property type="entry name" value="cas4"/>
    <property type="match status" value="1"/>
</dbReference>
<evidence type="ECO:0000313" key="15">
    <source>
        <dbReference type="EMBL" id="ADE35697.1"/>
    </source>
</evidence>
<dbReference type="InterPro" id="IPR011604">
    <property type="entry name" value="PDDEXK-like_dom_sf"/>
</dbReference>
<name>D5E946_METMS</name>
<comment type="similarity">
    <text evidence="2 13">Belongs to the CRISPR-associated exonuclease Cas4 family.</text>
</comment>
<evidence type="ECO:0000256" key="9">
    <source>
        <dbReference type="ARBA" id="ARBA00023004"/>
    </source>
</evidence>
<reference evidence="15 16" key="1">
    <citation type="submission" date="2010-03" db="EMBL/GenBank/DDBJ databases">
        <title>The complete genome of Methanohalophilus mahii DSM 5219.</title>
        <authorList>
            <consortium name="US DOE Joint Genome Institute (JGI-PGF)"/>
            <person name="Lucas S."/>
            <person name="Copeland A."/>
            <person name="Lapidus A."/>
            <person name="Glavina del Rio T."/>
            <person name="Dalin E."/>
            <person name="Tice H."/>
            <person name="Bruce D."/>
            <person name="Goodwin L."/>
            <person name="Pitluck S."/>
            <person name="Kyrpides N."/>
            <person name="Mavromatis K."/>
            <person name="Ivanova N."/>
            <person name="Lykidis A."/>
            <person name="Saunders E."/>
            <person name="Brettin T."/>
            <person name="Detter J.C."/>
            <person name="Han C."/>
            <person name="Land M."/>
            <person name="Hauser L."/>
            <person name="Markowitz V."/>
            <person name="Cheng J.-F."/>
            <person name="Hugenholtz P."/>
            <person name="Woyke T."/>
            <person name="Wu D."/>
            <person name="Spring S."/>
            <person name="Schneider S."/>
            <person name="Schroeder M."/>
            <person name="Klenk H.-P."/>
            <person name="Eisen J.A."/>
        </authorList>
    </citation>
    <scope>NUCLEOTIDE SEQUENCE [LARGE SCALE GENOMIC DNA]</scope>
    <source>
        <strain evidence="16">ATCC 35705 / DSM 5219 / SLP</strain>
    </source>
</reference>
<evidence type="ECO:0000256" key="8">
    <source>
        <dbReference type="ARBA" id="ARBA00022839"/>
    </source>
</evidence>
<dbReference type="GO" id="GO:0051536">
    <property type="term" value="F:iron-sulfur cluster binding"/>
    <property type="evidence" value="ECO:0007669"/>
    <property type="project" value="UniProtKB-KW"/>
</dbReference>
<organism evidence="15 16">
    <name type="scientific">Methanohalophilus mahii (strain ATCC 35705 / DSM 5219 / SLP)</name>
    <dbReference type="NCBI Taxonomy" id="547558"/>
    <lineage>
        <taxon>Archaea</taxon>
        <taxon>Methanobacteriati</taxon>
        <taxon>Methanobacteriota</taxon>
        <taxon>Stenosarchaea group</taxon>
        <taxon>Methanomicrobia</taxon>
        <taxon>Methanosarcinales</taxon>
        <taxon>Methanosarcinaceae</taxon>
        <taxon>Methanohalophilus</taxon>
    </lineage>
</organism>
<evidence type="ECO:0000256" key="4">
    <source>
        <dbReference type="ARBA" id="ARBA00020049"/>
    </source>
</evidence>
<dbReference type="PANTHER" id="PTHR36531">
    <property type="entry name" value="CRISPR-ASSOCIATED EXONUCLEASE CAS4"/>
    <property type="match status" value="1"/>
</dbReference>